<keyword evidence="3" id="KW-1185">Reference proteome</keyword>
<reference evidence="2 3" key="1">
    <citation type="submission" date="2024-11" db="EMBL/GenBank/DDBJ databases">
        <title>Chromosome-level genome assembly of the freshwater bivalve Anodonta woodiana.</title>
        <authorList>
            <person name="Chen X."/>
        </authorList>
    </citation>
    <scope>NUCLEOTIDE SEQUENCE [LARGE SCALE GENOMIC DNA]</scope>
    <source>
        <strain evidence="2">MN2024</strain>
        <tissue evidence="2">Gills</tissue>
    </source>
</reference>
<gene>
    <name evidence="2" type="ORF">ACJMK2_007811</name>
</gene>
<accession>A0ABD3VMV7</accession>
<protein>
    <submittedName>
        <fullName evidence="2">Uncharacterized protein</fullName>
    </submittedName>
</protein>
<keyword evidence="1" id="KW-0732">Signal</keyword>
<dbReference type="EMBL" id="JBJQND010000011">
    <property type="protein sequence ID" value="KAL3861790.1"/>
    <property type="molecule type" value="Genomic_DNA"/>
</dbReference>
<evidence type="ECO:0000313" key="2">
    <source>
        <dbReference type="EMBL" id="KAL3861790.1"/>
    </source>
</evidence>
<name>A0ABD3VMV7_SINWO</name>
<evidence type="ECO:0000313" key="3">
    <source>
        <dbReference type="Proteomes" id="UP001634394"/>
    </source>
</evidence>
<sequence length="114" mass="12438">MRSFLCLLAVISVAMSNTTLPPDAEADLDGGTGSMASMMNTARQSRRGAMGQGRSMMSILSNILSGGGNLLRSIFVLRSENEKLHEWARMDCLNNPYTATGQIDPFCVMLQLRH</sequence>
<feature type="chain" id="PRO_5044797054" evidence="1">
    <location>
        <begin position="17"/>
        <end position="114"/>
    </location>
</feature>
<proteinExistence type="predicted"/>
<dbReference type="AlphaFoldDB" id="A0ABD3VMV7"/>
<evidence type="ECO:0000256" key="1">
    <source>
        <dbReference type="SAM" id="SignalP"/>
    </source>
</evidence>
<comment type="caution">
    <text evidence="2">The sequence shown here is derived from an EMBL/GenBank/DDBJ whole genome shotgun (WGS) entry which is preliminary data.</text>
</comment>
<feature type="signal peptide" evidence="1">
    <location>
        <begin position="1"/>
        <end position="16"/>
    </location>
</feature>
<dbReference type="Proteomes" id="UP001634394">
    <property type="component" value="Unassembled WGS sequence"/>
</dbReference>
<organism evidence="2 3">
    <name type="scientific">Sinanodonta woodiana</name>
    <name type="common">Chinese pond mussel</name>
    <name type="synonym">Anodonta woodiana</name>
    <dbReference type="NCBI Taxonomy" id="1069815"/>
    <lineage>
        <taxon>Eukaryota</taxon>
        <taxon>Metazoa</taxon>
        <taxon>Spiralia</taxon>
        <taxon>Lophotrochozoa</taxon>
        <taxon>Mollusca</taxon>
        <taxon>Bivalvia</taxon>
        <taxon>Autobranchia</taxon>
        <taxon>Heteroconchia</taxon>
        <taxon>Palaeoheterodonta</taxon>
        <taxon>Unionida</taxon>
        <taxon>Unionoidea</taxon>
        <taxon>Unionidae</taxon>
        <taxon>Unioninae</taxon>
        <taxon>Sinanodonta</taxon>
    </lineage>
</organism>